<proteinExistence type="predicted"/>
<reference evidence="1 2" key="2">
    <citation type="journal article" date="2022" name="Mol. Ecol. Resour.">
        <title>The genomes of chicory, endive, great burdock and yacon provide insights into Asteraceae paleo-polyploidization history and plant inulin production.</title>
        <authorList>
            <person name="Fan W."/>
            <person name="Wang S."/>
            <person name="Wang H."/>
            <person name="Wang A."/>
            <person name="Jiang F."/>
            <person name="Liu H."/>
            <person name="Zhao H."/>
            <person name="Xu D."/>
            <person name="Zhang Y."/>
        </authorList>
    </citation>
    <scope>NUCLEOTIDE SEQUENCE [LARGE SCALE GENOMIC DNA]</scope>
    <source>
        <strain evidence="2">cv. Punajuju</strain>
        <tissue evidence="1">Leaves</tissue>
    </source>
</reference>
<gene>
    <name evidence="1" type="ORF">L2E82_10406</name>
</gene>
<evidence type="ECO:0000313" key="1">
    <source>
        <dbReference type="EMBL" id="KAI3780425.1"/>
    </source>
</evidence>
<evidence type="ECO:0000313" key="2">
    <source>
        <dbReference type="Proteomes" id="UP001055811"/>
    </source>
</evidence>
<accession>A0ACB9GBK2</accession>
<name>A0ACB9GBK2_CICIN</name>
<comment type="caution">
    <text evidence="1">The sequence shown here is derived from an EMBL/GenBank/DDBJ whole genome shotgun (WGS) entry which is preliminary data.</text>
</comment>
<dbReference type="EMBL" id="CM042010">
    <property type="protein sequence ID" value="KAI3780425.1"/>
    <property type="molecule type" value="Genomic_DNA"/>
</dbReference>
<protein>
    <submittedName>
        <fullName evidence="1">Uncharacterized protein</fullName>
    </submittedName>
</protein>
<reference evidence="2" key="1">
    <citation type="journal article" date="2022" name="Mol. Ecol. Resour.">
        <title>The genomes of chicory, endive, great burdock and yacon provide insights into Asteraceae palaeo-polyploidization history and plant inulin production.</title>
        <authorList>
            <person name="Fan W."/>
            <person name="Wang S."/>
            <person name="Wang H."/>
            <person name="Wang A."/>
            <person name="Jiang F."/>
            <person name="Liu H."/>
            <person name="Zhao H."/>
            <person name="Xu D."/>
            <person name="Zhang Y."/>
        </authorList>
    </citation>
    <scope>NUCLEOTIDE SEQUENCE [LARGE SCALE GENOMIC DNA]</scope>
    <source>
        <strain evidence="2">cv. Punajuju</strain>
    </source>
</reference>
<keyword evidence="2" id="KW-1185">Reference proteome</keyword>
<organism evidence="1 2">
    <name type="scientific">Cichorium intybus</name>
    <name type="common">Chicory</name>
    <dbReference type="NCBI Taxonomy" id="13427"/>
    <lineage>
        <taxon>Eukaryota</taxon>
        <taxon>Viridiplantae</taxon>
        <taxon>Streptophyta</taxon>
        <taxon>Embryophyta</taxon>
        <taxon>Tracheophyta</taxon>
        <taxon>Spermatophyta</taxon>
        <taxon>Magnoliopsida</taxon>
        <taxon>eudicotyledons</taxon>
        <taxon>Gunneridae</taxon>
        <taxon>Pentapetalae</taxon>
        <taxon>asterids</taxon>
        <taxon>campanulids</taxon>
        <taxon>Asterales</taxon>
        <taxon>Asteraceae</taxon>
        <taxon>Cichorioideae</taxon>
        <taxon>Cichorieae</taxon>
        <taxon>Cichoriinae</taxon>
        <taxon>Cichorium</taxon>
    </lineage>
</organism>
<sequence>MLTMASHFSKSNPLAYFENLNILPCEMPAGKSRAHVPLYCQLLDSEYRLTQPDVLKVLSIGSNRAHQCFQVVGLKIRTNYSVLPLIGLSQTPTVSLEHEFFSKRALSLPGPVGLVLPLKSLNCSRFLDIPELSKDFDLGASSNLSATVSDFVDSQLKTYPDDLDRFLLRLSTGLNPEVAEPLELCLSVEIICDEVLIYPKCTIGRRSEMASSGPLALVSKEEEESSDEDIAAYMVDDNGDTVALYAANNRRFKKPFLKNNSGKPFVKNFNKSNFNSKPKPEMYTPKEDNLKLSTPKPSEKPASDSSKEKSKEKKISGDSGYDCNYCHGKNHFAKDCMLRKQNEKKPQVKDEAYYARKMEEVRVRTKDLALMAADDRHGSYQVWSSDSDDDEVRKPSHSAFMAYDVDKSFLQDTSKKLNEEKLMKIEANTGLDFVTLEGLKITADNTLKTWFEDSSDDDEEMCLMANDNRLTIPEQVSKLLSFFKIPTSQSAPIISEITRDCSVMHKLLIDAKNREILSEQELLSLRGRVENLKLALEKSNLRISLLEENREKFLNNHDVILRQRNIFCETVKRLYAHITRIYHSADVCNVQHRQLLPFIEFKLKEVDSISYECESIVSGSEVTNPSYKHGLISVEKHLTADKLLKILPQEIPILNKVVPQIETEEKEIANNLSEKDSESDSDMEEIDCSSLILLKSSSISESTSEDISQMSSVDKGKTKMNCESKILETKETSNFKLQITDESVSYDQYLKDNSKRLVHLACIYPKVSYFKNSIFVKPGGLSLIDNELQKLLEKDNSTVTNEGFFSSSKMVENEMNEKMEVKINIRNQELYGHNVYNRLCFEKEKVPENMSHLLNLKNDDHIYINRNYKQIQVVEKPTDPKMDVLELMESCECVPFSHNPENEISKSKVSTNKTAQQVLQKPKSAVVTSKPTQKPTVVNSKTKQTLNLVKRKTPFRDSKQNEAIASTSGAKPVCSKISEVKNQNEKPTFTPTKPNFPNPKFRKPTKKTFSKGNNLIDTFHKRLDNNLEMFKDKDLSLNDFKLAYEEYLCTSTLFTSDSLTLTTNSSESCSNTSESCSLHEASENLINLNANEISEEAVMSDERYDSKWYMDSGCSRHMTGRKEHLRDYRNLDDAGNVRFGNNETCPIRGYGKITNGQFTINRVSFVEGLKHNLVSISQLVVGTGNAVTFNNQGSVITKEATNEVLLKSERKGSMFPLNLKPVTGGQSLCLLSKANSDISWLWHRRLAHLNFKDLNKLVAMDLVRGMPALKFDNDPLCSSCEHGKQTKQRHPTVINPKITEPLSVLYIDLCGPSAIESIGKKKYILVIVDDYSRFTWVLFLRNKSDAAEEIINFIKKMELMLNKKVRTVHSDNGSEFKNQTLDGFLKTKGINHNFSAPYTPQQNGVVERRNRSLCEAARTMLNFANFPMYFCAEAISTACFTQNRSYIHKRFHITPYEVLNRRKPNVKFLHIFGCRCFILNMKDHLTKFDDKSEEGIFLGYSQDSKAYRVMNKKTRKIEETFNLRFDDYYIKKSLHPFPMSSIFPKPAVDAVPITTFNTDFSLLFDQPLRAMDSEVRASDNHESELSKLTDGPDDSSTSSIQRPSSVEEESSNQSMENVRVEGEPSNRCAGNSRTNGESINSPGGSNTLISTPQSISNIISMYPTIQGEPEIATPNSATTITSDEDTTSSTPTNVQGEHISNSTSQIHTPQTNTNSNNHLLMGDFPSTSGYPSDIEDIDAEGPPDFDPNYPPLDKWTKNHPPSLVIGDVRDKVLTRAQLHQKQLDLNKNSELCMFNVFISKVEPKNVKDAFDHSDWIKAMQLELEEFERNKVWRLIPKPANASIVGLKWVYRNKLDTEGNVVRNKARLVVKGYCQQEGIDYEETFAPVARLESVRIFLAYAAHKNFDVYQMDVKCAFLNGDLEETVFVEQPPGFESKTHPNHCYVLDKAVYGLKQAPRAWYETLTKFLKESNFKQGSVDPTLFRKKVGSHLMVVQIYVDDIIFGSTDPNLSKDFEKLMKSKFQMSMMGKINFFLGLQIKQSKEGIFINQQKYTKSLLERFGMTNCSKAKVPLPAGTRLNPSLDKPKTDIQQYRSMIGSLLYLTASRPDIMFAVCNYARYQADPREPHLAAVKTIFRYLHGTTAYGLWYPANSGFYIQAYSDSDLGGCSIDRKSTSGGCQFLDGKLISWQSKKQTCVSISTAEAEYVAAAACTSQIIWIQSQLKDYAINMRKILLFCDSQSAICICHNPVQHSKTKHIALRYHFIKSHVEEGNIEVHFVHTTEQLADIFTKALNEEAFTRIVRGLGMIDGSTLQ</sequence>
<dbReference type="Proteomes" id="UP001055811">
    <property type="component" value="Linkage Group LG02"/>
</dbReference>